<dbReference type="Proteomes" id="UP000525078">
    <property type="component" value="Unassembled WGS sequence"/>
</dbReference>
<sequence>AFISTFNLQRISYTQPEKRPEKTSINADFGAAPVDPPAPKSSPILKKKEENEIELRCNHTEVVGAYLSDPSPNHCNVSFNNSNLSRQIQNKLLPLEKLLFLDLENLSVKLQKKTEKEQKSCPILTDMDKIFIVIQHSGHWDENQNYINFQVRGMVIPNNCNYNTLVGMICNELKIDLGSTTLKIEYQGKDNYPPFHIEDDLQFYFYKELKKKDSDFTKYPLCLTMENNHIESTVFPTRKWSCKNRNIAQAIPTRLTSKHEEILNDNYKYSLKMTVHPTNDVLFEVRDGCKKAIIWIDLIDYFYSIAMRLQISFIQEELSTI</sequence>
<accession>A0A7J6GCG8</accession>
<feature type="non-terminal residue" evidence="2">
    <location>
        <position position="1"/>
    </location>
</feature>
<protein>
    <submittedName>
        <fullName evidence="2">Uncharacterized protein</fullName>
    </submittedName>
</protein>
<reference evidence="2 3" key="1">
    <citation type="journal article" date="2020" name="bioRxiv">
        <title>Sequence and annotation of 42 cannabis genomes reveals extensive copy number variation in cannabinoid synthesis and pathogen resistance genes.</title>
        <authorList>
            <person name="Mckernan K.J."/>
            <person name="Helbert Y."/>
            <person name="Kane L.T."/>
            <person name="Ebling H."/>
            <person name="Zhang L."/>
            <person name="Liu B."/>
            <person name="Eaton Z."/>
            <person name="Mclaughlin S."/>
            <person name="Kingan S."/>
            <person name="Baybayan P."/>
            <person name="Concepcion G."/>
            <person name="Jordan M."/>
            <person name="Riva A."/>
            <person name="Barbazuk W."/>
            <person name="Harkins T."/>
        </authorList>
    </citation>
    <scope>NUCLEOTIDE SEQUENCE [LARGE SCALE GENOMIC DNA]</scope>
    <source>
        <strain evidence="3">cv. Jamaican Lion 4</strain>
        <tissue evidence="2">Leaf</tissue>
    </source>
</reference>
<feature type="region of interest" description="Disordered" evidence="1">
    <location>
        <begin position="14"/>
        <end position="43"/>
    </location>
</feature>
<organism evidence="2 3">
    <name type="scientific">Cannabis sativa</name>
    <name type="common">Hemp</name>
    <name type="synonym">Marijuana</name>
    <dbReference type="NCBI Taxonomy" id="3483"/>
    <lineage>
        <taxon>Eukaryota</taxon>
        <taxon>Viridiplantae</taxon>
        <taxon>Streptophyta</taxon>
        <taxon>Embryophyta</taxon>
        <taxon>Tracheophyta</taxon>
        <taxon>Spermatophyta</taxon>
        <taxon>Magnoliopsida</taxon>
        <taxon>eudicotyledons</taxon>
        <taxon>Gunneridae</taxon>
        <taxon>Pentapetalae</taxon>
        <taxon>rosids</taxon>
        <taxon>fabids</taxon>
        <taxon>Rosales</taxon>
        <taxon>Cannabaceae</taxon>
        <taxon>Cannabis</taxon>
    </lineage>
</organism>
<evidence type="ECO:0000313" key="3">
    <source>
        <dbReference type="Proteomes" id="UP000525078"/>
    </source>
</evidence>
<evidence type="ECO:0000313" key="2">
    <source>
        <dbReference type="EMBL" id="KAF4379900.1"/>
    </source>
</evidence>
<gene>
    <name evidence="2" type="ORF">F8388_024933</name>
</gene>
<dbReference type="AlphaFoldDB" id="A0A7J6GCG8"/>
<comment type="caution">
    <text evidence="2">The sequence shown here is derived from an EMBL/GenBank/DDBJ whole genome shotgun (WGS) entry which is preliminary data.</text>
</comment>
<proteinExistence type="predicted"/>
<name>A0A7J6GCG8_CANSA</name>
<evidence type="ECO:0000256" key="1">
    <source>
        <dbReference type="SAM" id="MobiDB-lite"/>
    </source>
</evidence>
<dbReference type="EMBL" id="JAATIP010000067">
    <property type="protein sequence ID" value="KAF4379900.1"/>
    <property type="molecule type" value="Genomic_DNA"/>
</dbReference>